<feature type="chain" id="PRO_5034086646" evidence="2">
    <location>
        <begin position="25"/>
        <end position="258"/>
    </location>
</feature>
<sequence>MVLIQGALVTIGALLGLLSGPSSSNVALVPPGHSSRVIVQTQIEPEEQIAGSPRPYDLSTGDAQASANDEAPWLLLSPAIDHGHSRERQLSGVSNISETDEVEQSISYPLSPEPPAQKVVQRPALLPTMHLASPVAESATRSRPCSQLPSADITRKSVPKVTICRPHPLPTKPNWQPDPPPRWTRSSASVDPGLSLAQRISVPQMSSAVSCPSCQSHRVEPPSLLERLTEPGEQPIPMPPSHSRSASDVVSAALQVSR</sequence>
<dbReference type="Proteomes" id="UP000250043">
    <property type="component" value="Unassembled WGS sequence"/>
</dbReference>
<dbReference type="EMBL" id="KV722553">
    <property type="protein sequence ID" value="OCH85947.1"/>
    <property type="molecule type" value="Genomic_DNA"/>
</dbReference>
<evidence type="ECO:0000256" key="1">
    <source>
        <dbReference type="SAM" id="MobiDB-lite"/>
    </source>
</evidence>
<reference evidence="3 4" key="1">
    <citation type="submission" date="2016-07" db="EMBL/GenBank/DDBJ databases">
        <title>Draft genome of the white-rot fungus Obba rivulosa 3A-2.</title>
        <authorList>
            <consortium name="DOE Joint Genome Institute"/>
            <person name="Miettinen O."/>
            <person name="Riley R."/>
            <person name="Acob R."/>
            <person name="Barry K."/>
            <person name="Cullen D."/>
            <person name="De Vries R."/>
            <person name="Hainaut M."/>
            <person name="Hatakka A."/>
            <person name="Henrissat B."/>
            <person name="Hilden K."/>
            <person name="Kuo R."/>
            <person name="Labutti K."/>
            <person name="Lipzen A."/>
            <person name="Makela M.R."/>
            <person name="Sandor L."/>
            <person name="Spatafora J.W."/>
            <person name="Grigoriev I.V."/>
            <person name="Hibbett D.S."/>
        </authorList>
    </citation>
    <scope>NUCLEOTIDE SEQUENCE [LARGE SCALE GENOMIC DNA]</scope>
    <source>
        <strain evidence="3 4">3A-2</strain>
    </source>
</reference>
<feature type="compositionally biased region" description="Polar residues" evidence="1">
    <location>
        <begin position="242"/>
        <end position="258"/>
    </location>
</feature>
<feature type="compositionally biased region" description="Pro residues" evidence="1">
    <location>
        <begin position="167"/>
        <end position="182"/>
    </location>
</feature>
<evidence type="ECO:0000313" key="4">
    <source>
        <dbReference type="Proteomes" id="UP000250043"/>
    </source>
</evidence>
<gene>
    <name evidence="3" type="ORF">OBBRIDRAFT_797645</name>
</gene>
<organism evidence="3 4">
    <name type="scientific">Obba rivulosa</name>
    <dbReference type="NCBI Taxonomy" id="1052685"/>
    <lineage>
        <taxon>Eukaryota</taxon>
        <taxon>Fungi</taxon>
        <taxon>Dikarya</taxon>
        <taxon>Basidiomycota</taxon>
        <taxon>Agaricomycotina</taxon>
        <taxon>Agaricomycetes</taxon>
        <taxon>Polyporales</taxon>
        <taxon>Gelatoporiaceae</taxon>
        <taxon>Obba</taxon>
    </lineage>
</organism>
<evidence type="ECO:0000313" key="3">
    <source>
        <dbReference type="EMBL" id="OCH85947.1"/>
    </source>
</evidence>
<feature type="signal peptide" evidence="2">
    <location>
        <begin position="1"/>
        <end position="24"/>
    </location>
</feature>
<feature type="region of interest" description="Disordered" evidence="1">
    <location>
        <begin position="210"/>
        <end position="258"/>
    </location>
</feature>
<keyword evidence="4" id="KW-1185">Reference proteome</keyword>
<proteinExistence type="predicted"/>
<feature type="compositionally biased region" description="Polar residues" evidence="1">
    <location>
        <begin position="139"/>
        <end position="149"/>
    </location>
</feature>
<dbReference type="AlphaFoldDB" id="A0A8E2DGH0"/>
<protein>
    <submittedName>
        <fullName evidence="3">Uncharacterized protein</fullName>
    </submittedName>
</protein>
<keyword evidence="2" id="KW-0732">Signal</keyword>
<name>A0A8E2DGH0_9APHY</name>
<evidence type="ECO:0000256" key="2">
    <source>
        <dbReference type="SAM" id="SignalP"/>
    </source>
</evidence>
<accession>A0A8E2DGH0</accession>
<feature type="region of interest" description="Disordered" evidence="1">
    <location>
        <begin position="135"/>
        <end position="189"/>
    </location>
</feature>